<evidence type="ECO:0000256" key="1">
    <source>
        <dbReference type="ARBA" id="ARBA00022980"/>
    </source>
</evidence>
<dbReference type="AlphaFoldDB" id="A0A1F4Q0B3"/>
<accession>A0A1F4Q0B3</accession>
<name>A0A1F4Q0B3_UNCSA</name>
<dbReference type="Gene3D" id="6.10.250.3130">
    <property type="match status" value="1"/>
</dbReference>
<dbReference type="PANTHER" id="PTHR23321">
    <property type="entry name" value="RIBOSOMAL PROTEIN S15, BACTERIAL AND ORGANELLAR"/>
    <property type="match status" value="1"/>
</dbReference>
<dbReference type="EMBL" id="METM01000026">
    <property type="protein sequence ID" value="OGB89371.1"/>
    <property type="molecule type" value="Genomic_DNA"/>
</dbReference>
<evidence type="ECO:0000313" key="8">
    <source>
        <dbReference type="Proteomes" id="UP000178724"/>
    </source>
</evidence>
<dbReference type="Gene3D" id="1.10.287.10">
    <property type="entry name" value="S15/NS1, RNA-binding"/>
    <property type="match status" value="1"/>
</dbReference>
<dbReference type="Proteomes" id="UP000178724">
    <property type="component" value="Unassembled WGS sequence"/>
</dbReference>
<comment type="subunit">
    <text evidence="3 4">Part of the 30S ribosomal subunit. Forms a bridge to the 50S subunit in the 70S ribosome, contacting the 23S rRNA.</text>
</comment>
<comment type="function">
    <text evidence="4">Forms an intersubunit bridge (bridge B4) with the 23S rRNA of the 50S subunit in the ribosome.</text>
</comment>
<protein>
    <recommendedName>
        <fullName evidence="4">Small ribosomal subunit protein uS15</fullName>
    </recommendedName>
</protein>
<dbReference type="Pfam" id="PF00312">
    <property type="entry name" value="Ribosomal_S15"/>
    <property type="match status" value="1"/>
</dbReference>
<sequence length="88" mass="10209">MVLKKEKKTEVLEKYKRHPGDTGSSEVQIALLTERINTLVDHLKRNKKDQHSRHGLLLMVGQRKRLLKYLQQNDAKKFEAVTTSLDLA</sequence>
<organism evidence="7 8">
    <name type="scientific">candidate division WOR-1 bacterium RIFCSPHIGHO2_01_FULL_53_15</name>
    <dbReference type="NCBI Taxonomy" id="1802564"/>
    <lineage>
        <taxon>Bacteria</taxon>
        <taxon>Bacillati</taxon>
        <taxon>Saganbacteria</taxon>
    </lineage>
</organism>
<keyword evidence="2 4" id="KW-0687">Ribonucleoprotein</keyword>
<keyword evidence="4 6" id="KW-0699">rRNA-binding</keyword>
<dbReference type="GO" id="GO:0006412">
    <property type="term" value="P:translation"/>
    <property type="evidence" value="ECO:0007669"/>
    <property type="project" value="UniProtKB-UniRule"/>
</dbReference>
<dbReference type="InterPro" id="IPR009068">
    <property type="entry name" value="uS15_NS1_RNA-bd_sf"/>
</dbReference>
<dbReference type="NCBIfam" id="TIGR00952">
    <property type="entry name" value="S15_bact"/>
    <property type="match status" value="1"/>
</dbReference>
<proteinExistence type="inferred from homology"/>
<dbReference type="SMART" id="SM01387">
    <property type="entry name" value="Ribosomal_S15"/>
    <property type="match status" value="1"/>
</dbReference>
<dbReference type="SUPFAM" id="SSF47060">
    <property type="entry name" value="S15/NS1 RNA-binding domain"/>
    <property type="match status" value="1"/>
</dbReference>
<evidence type="ECO:0000256" key="3">
    <source>
        <dbReference type="ARBA" id="ARBA00064542"/>
    </source>
</evidence>
<comment type="caution">
    <text evidence="7">The sequence shown here is derived from an EMBL/GenBank/DDBJ whole genome shotgun (WGS) entry which is preliminary data.</text>
</comment>
<dbReference type="PANTHER" id="PTHR23321:SF26">
    <property type="entry name" value="SMALL RIBOSOMAL SUBUNIT PROTEIN US15M"/>
    <property type="match status" value="1"/>
</dbReference>
<reference evidence="7 8" key="1">
    <citation type="journal article" date="2016" name="Nat. Commun.">
        <title>Thousands of microbial genomes shed light on interconnected biogeochemical processes in an aquifer system.</title>
        <authorList>
            <person name="Anantharaman K."/>
            <person name="Brown C.T."/>
            <person name="Hug L.A."/>
            <person name="Sharon I."/>
            <person name="Castelle C.J."/>
            <person name="Probst A.J."/>
            <person name="Thomas B.C."/>
            <person name="Singh A."/>
            <person name="Wilkins M.J."/>
            <person name="Karaoz U."/>
            <person name="Brodie E.L."/>
            <person name="Williams K.H."/>
            <person name="Hubbard S.S."/>
            <person name="Banfield J.F."/>
        </authorList>
    </citation>
    <scope>NUCLEOTIDE SEQUENCE [LARGE SCALE GENOMIC DNA]</scope>
</reference>
<dbReference type="GO" id="GO:0003735">
    <property type="term" value="F:structural constituent of ribosome"/>
    <property type="evidence" value="ECO:0007669"/>
    <property type="project" value="InterPro"/>
</dbReference>
<evidence type="ECO:0000256" key="2">
    <source>
        <dbReference type="ARBA" id="ARBA00023274"/>
    </source>
</evidence>
<dbReference type="GO" id="GO:0022627">
    <property type="term" value="C:cytosolic small ribosomal subunit"/>
    <property type="evidence" value="ECO:0007669"/>
    <property type="project" value="TreeGrafter"/>
</dbReference>
<dbReference type="FunFam" id="1.10.287.10:FF:000002">
    <property type="entry name" value="30S ribosomal protein S15"/>
    <property type="match status" value="1"/>
</dbReference>
<evidence type="ECO:0000256" key="6">
    <source>
        <dbReference type="RuleBase" id="RU004524"/>
    </source>
</evidence>
<comment type="function">
    <text evidence="4 6">One of the primary rRNA binding proteins, it binds directly to 16S rRNA where it helps nucleate assembly of the platform of the 30S subunit by binding and bridging several RNA helices of the 16S rRNA.</text>
</comment>
<dbReference type="GO" id="GO:0019843">
    <property type="term" value="F:rRNA binding"/>
    <property type="evidence" value="ECO:0007669"/>
    <property type="project" value="UniProtKB-UniRule"/>
</dbReference>
<comment type="similarity">
    <text evidence="4 5">Belongs to the universal ribosomal protein uS15 family.</text>
</comment>
<dbReference type="PROSITE" id="PS00362">
    <property type="entry name" value="RIBOSOMAL_S15"/>
    <property type="match status" value="1"/>
</dbReference>
<dbReference type="HAMAP" id="MF_01343_B">
    <property type="entry name" value="Ribosomal_uS15_B"/>
    <property type="match status" value="1"/>
</dbReference>
<evidence type="ECO:0000256" key="5">
    <source>
        <dbReference type="RuleBase" id="RU003919"/>
    </source>
</evidence>
<gene>
    <name evidence="4" type="primary">rpsO</name>
    <name evidence="7" type="ORF">A2625_07770</name>
</gene>
<dbReference type="InterPro" id="IPR000589">
    <property type="entry name" value="Ribosomal_uS15"/>
</dbReference>
<keyword evidence="1 4" id="KW-0689">Ribosomal protein</keyword>
<keyword evidence="4 6" id="KW-0694">RNA-binding</keyword>
<evidence type="ECO:0000313" key="7">
    <source>
        <dbReference type="EMBL" id="OGB89371.1"/>
    </source>
</evidence>
<evidence type="ECO:0000256" key="4">
    <source>
        <dbReference type="HAMAP-Rule" id="MF_01343"/>
    </source>
</evidence>
<dbReference type="CDD" id="cd00353">
    <property type="entry name" value="Ribosomal_S15p_S13e"/>
    <property type="match status" value="1"/>
</dbReference>
<dbReference type="InterPro" id="IPR005290">
    <property type="entry name" value="Ribosomal_uS15_bac-type"/>
</dbReference>